<dbReference type="Proteomes" id="UP000786662">
    <property type="component" value="Unassembled WGS sequence"/>
</dbReference>
<dbReference type="EMBL" id="JACOYY010000024">
    <property type="protein sequence ID" value="MBI2052174.1"/>
    <property type="molecule type" value="Genomic_DNA"/>
</dbReference>
<organism evidence="3 4">
    <name type="scientific">Candidatus Sungiibacteriota bacterium</name>
    <dbReference type="NCBI Taxonomy" id="2750080"/>
    <lineage>
        <taxon>Bacteria</taxon>
        <taxon>Candidatus Sungiibacteriota</taxon>
    </lineage>
</organism>
<dbReference type="PANTHER" id="PTHR30487:SF0">
    <property type="entry name" value="PREPILIN LEADER PEPTIDASE_N-METHYLTRANSFERASE-RELATED"/>
    <property type="match status" value="1"/>
</dbReference>
<dbReference type="InterPro" id="IPR010627">
    <property type="entry name" value="Prepilin_pept_A24_N"/>
</dbReference>
<keyword evidence="1" id="KW-1133">Transmembrane helix</keyword>
<evidence type="ECO:0000259" key="2">
    <source>
        <dbReference type="Pfam" id="PF06750"/>
    </source>
</evidence>
<reference evidence="3" key="1">
    <citation type="submission" date="2020-07" db="EMBL/GenBank/DDBJ databases">
        <title>Huge and variable diversity of episymbiotic CPR bacteria and DPANN archaea in groundwater ecosystems.</title>
        <authorList>
            <person name="He C.Y."/>
            <person name="Keren R."/>
            <person name="Whittaker M."/>
            <person name="Farag I.F."/>
            <person name="Doudna J."/>
            <person name="Cate J.H.D."/>
            <person name="Banfield J.F."/>
        </authorList>
    </citation>
    <scope>NUCLEOTIDE SEQUENCE</scope>
    <source>
        <strain evidence="3">NC_groundwater_191_Ag_S-0.1um_45_8</strain>
    </source>
</reference>
<comment type="caution">
    <text evidence="3">The sequence shown here is derived from an EMBL/GenBank/DDBJ whole genome shotgun (WGS) entry which is preliminary data.</text>
</comment>
<protein>
    <submittedName>
        <fullName evidence="3">Prepilin peptidase</fullName>
    </submittedName>
</protein>
<keyword evidence="1" id="KW-0472">Membrane</keyword>
<dbReference type="PANTHER" id="PTHR30487">
    <property type="entry name" value="TYPE 4 PREPILIN-LIKE PROTEINS LEADER PEPTIDE-PROCESSING ENZYME"/>
    <property type="match status" value="1"/>
</dbReference>
<name>A0A9D6HQS9_9BACT</name>
<gene>
    <name evidence="3" type="ORF">HYT38_00650</name>
</gene>
<dbReference type="AlphaFoldDB" id="A0A9D6HQS9"/>
<dbReference type="GO" id="GO:0005886">
    <property type="term" value="C:plasma membrane"/>
    <property type="evidence" value="ECO:0007669"/>
    <property type="project" value="TreeGrafter"/>
</dbReference>
<accession>A0A9D6HQS9</accession>
<feature type="transmembrane region" description="Helical" evidence="1">
    <location>
        <begin position="95"/>
        <end position="112"/>
    </location>
</feature>
<sequence length="168" mass="19226">MNSALAFVLGLAGGSFINALEWRLYRGKKTVWDRSQCVQCGHKLGVWDLIPVVSFLALGGRCRYCRKKISWQYPAVELASGLGLYYLALNFSFDLFIWLAGIFLITFFIFIYDLKYLLIPHGAVFLGTVWTLAGLWYFNGDFLTSVLSAALMFSFFFLPYYLSKGKWM</sequence>
<dbReference type="Pfam" id="PF06750">
    <property type="entry name" value="A24_N_bact"/>
    <property type="match status" value="1"/>
</dbReference>
<dbReference type="InterPro" id="IPR050882">
    <property type="entry name" value="Prepilin_peptidase/N-MTase"/>
</dbReference>
<evidence type="ECO:0000256" key="1">
    <source>
        <dbReference type="SAM" id="Phobius"/>
    </source>
</evidence>
<feature type="transmembrane region" description="Helical" evidence="1">
    <location>
        <begin position="117"/>
        <end position="136"/>
    </location>
</feature>
<feature type="transmembrane region" description="Helical" evidence="1">
    <location>
        <begin position="142"/>
        <end position="162"/>
    </location>
</feature>
<feature type="non-terminal residue" evidence="3">
    <location>
        <position position="168"/>
    </location>
</feature>
<keyword evidence="1" id="KW-0812">Transmembrane</keyword>
<evidence type="ECO:0000313" key="3">
    <source>
        <dbReference type="EMBL" id="MBI2052174.1"/>
    </source>
</evidence>
<dbReference type="GO" id="GO:0006465">
    <property type="term" value="P:signal peptide processing"/>
    <property type="evidence" value="ECO:0007669"/>
    <property type="project" value="TreeGrafter"/>
</dbReference>
<evidence type="ECO:0000313" key="4">
    <source>
        <dbReference type="Proteomes" id="UP000786662"/>
    </source>
</evidence>
<proteinExistence type="predicted"/>
<feature type="transmembrane region" description="Helical" evidence="1">
    <location>
        <begin position="71"/>
        <end position="89"/>
    </location>
</feature>
<feature type="domain" description="Prepilin peptidase A24 N-terminal" evidence="2">
    <location>
        <begin position="8"/>
        <end position="91"/>
    </location>
</feature>
<dbReference type="GO" id="GO:0004190">
    <property type="term" value="F:aspartic-type endopeptidase activity"/>
    <property type="evidence" value="ECO:0007669"/>
    <property type="project" value="TreeGrafter"/>
</dbReference>